<gene>
    <name evidence="1" type="ORF">Tci_304767</name>
</gene>
<sequence>MTAHKKYLLHLNPNPVSTHPMVTSFRVETNRPTYLLTLHVLSISLLLKSYVDVFNDPTWKNTMTDECNAHIKNNTWTFVPRPIKANVLLTSVSFYNDESGYFLGSSVMRDSSGMFLSQIKYVTEIFERVHMIGCNSSQTPIDTESKLGDDGDPVSHLTLYRIFTDPWEPHLLALKRILRYLHGTLDHGLQIFLPSLHLWLLIQMQIGLFVLLIGDRLLVTVVLGNNVLSLSSKRQPMLSHSIVEAEYRGVANVVAKTRGAQGLKTKPDQPKLDRTKTDFVQNTRPKWSGPVQVGAVQFGLRSGSGPTRHNCRFCRKTKPDRTD</sequence>
<organism evidence="1">
    <name type="scientific">Tanacetum cinerariifolium</name>
    <name type="common">Dalmatian daisy</name>
    <name type="synonym">Chrysanthemum cinerariifolium</name>
    <dbReference type="NCBI Taxonomy" id="118510"/>
    <lineage>
        <taxon>Eukaryota</taxon>
        <taxon>Viridiplantae</taxon>
        <taxon>Streptophyta</taxon>
        <taxon>Embryophyta</taxon>
        <taxon>Tracheophyta</taxon>
        <taxon>Spermatophyta</taxon>
        <taxon>Magnoliopsida</taxon>
        <taxon>eudicotyledons</taxon>
        <taxon>Gunneridae</taxon>
        <taxon>Pentapetalae</taxon>
        <taxon>asterids</taxon>
        <taxon>campanulids</taxon>
        <taxon>Asterales</taxon>
        <taxon>Asteraceae</taxon>
        <taxon>Asteroideae</taxon>
        <taxon>Anthemideae</taxon>
        <taxon>Anthemidinae</taxon>
        <taxon>Tanacetum</taxon>
    </lineage>
</organism>
<dbReference type="AlphaFoldDB" id="A0A699H431"/>
<protein>
    <submittedName>
        <fullName evidence="1">Ribonuclease H-like domain-containing protein</fullName>
    </submittedName>
</protein>
<proteinExistence type="predicted"/>
<reference evidence="1" key="1">
    <citation type="journal article" date="2019" name="Sci. Rep.">
        <title>Draft genome of Tanacetum cinerariifolium, the natural source of mosquito coil.</title>
        <authorList>
            <person name="Yamashiro T."/>
            <person name="Shiraishi A."/>
            <person name="Satake H."/>
            <person name="Nakayama K."/>
        </authorList>
    </citation>
    <scope>NUCLEOTIDE SEQUENCE</scope>
</reference>
<dbReference type="EMBL" id="BKCJ010101931">
    <property type="protein sequence ID" value="GEX32792.1"/>
    <property type="molecule type" value="Genomic_DNA"/>
</dbReference>
<evidence type="ECO:0000313" key="1">
    <source>
        <dbReference type="EMBL" id="GEX32792.1"/>
    </source>
</evidence>
<comment type="caution">
    <text evidence="1">The sequence shown here is derived from an EMBL/GenBank/DDBJ whole genome shotgun (WGS) entry which is preliminary data.</text>
</comment>
<accession>A0A699H431</accession>
<name>A0A699H431_TANCI</name>